<keyword evidence="2" id="KW-1185">Reference proteome</keyword>
<dbReference type="Proteomes" id="UP000887578">
    <property type="component" value="Unplaced"/>
</dbReference>
<organism evidence="2 3">
    <name type="scientific">Panagrolaimus davidi</name>
    <dbReference type="NCBI Taxonomy" id="227884"/>
    <lineage>
        <taxon>Eukaryota</taxon>
        <taxon>Metazoa</taxon>
        <taxon>Ecdysozoa</taxon>
        <taxon>Nematoda</taxon>
        <taxon>Chromadorea</taxon>
        <taxon>Rhabditida</taxon>
        <taxon>Tylenchina</taxon>
        <taxon>Panagrolaimomorpha</taxon>
        <taxon>Panagrolaimoidea</taxon>
        <taxon>Panagrolaimidae</taxon>
        <taxon>Panagrolaimus</taxon>
    </lineage>
</organism>
<dbReference type="AlphaFoldDB" id="A0A914PDY7"/>
<evidence type="ECO:0000313" key="3">
    <source>
        <dbReference type="WBParaSite" id="PDA_v2.g1639.t1"/>
    </source>
</evidence>
<protein>
    <submittedName>
        <fullName evidence="3">Uncharacterized protein</fullName>
    </submittedName>
</protein>
<reference evidence="3" key="1">
    <citation type="submission" date="2022-11" db="UniProtKB">
        <authorList>
            <consortium name="WormBaseParasite"/>
        </authorList>
    </citation>
    <scope>IDENTIFICATION</scope>
</reference>
<feature type="region of interest" description="Disordered" evidence="1">
    <location>
        <begin position="31"/>
        <end position="66"/>
    </location>
</feature>
<name>A0A914PDY7_9BILA</name>
<evidence type="ECO:0000256" key="1">
    <source>
        <dbReference type="SAM" id="MobiDB-lite"/>
    </source>
</evidence>
<proteinExistence type="predicted"/>
<sequence length="89" mass="10188">MSDMLKVIGVLGESTPDDYCIMLLLFHVQRKRQTSQPEPRPADTKAADAAANRGIGYERGSTKSQWDIERTVEERIERKDEKNNSDVFF</sequence>
<evidence type="ECO:0000313" key="2">
    <source>
        <dbReference type="Proteomes" id="UP000887578"/>
    </source>
</evidence>
<accession>A0A914PDY7</accession>
<dbReference type="WBParaSite" id="PDA_v2.g1639.t1">
    <property type="protein sequence ID" value="PDA_v2.g1639.t1"/>
    <property type="gene ID" value="PDA_v2.g1639"/>
</dbReference>